<dbReference type="AlphaFoldDB" id="A0A9P6Y866"/>
<dbReference type="GO" id="GO:0051260">
    <property type="term" value="P:protein homooligomerization"/>
    <property type="evidence" value="ECO:0007669"/>
    <property type="project" value="InterPro"/>
</dbReference>
<dbReference type="Gene3D" id="3.30.710.10">
    <property type="entry name" value="Potassium Channel Kv1.1, Chain A"/>
    <property type="match status" value="1"/>
</dbReference>
<evidence type="ECO:0000256" key="1">
    <source>
        <dbReference type="SAM" id="MobiDB-lite"/>
    </source>
</evidence>
<dbReference type="InterPro" id="IPR008936">
    <property type="entry name" value="Rho_GTPase_activation_prot"/>
</dbReference>
<dbReference type="InterPro" id="IPR003131">
    <property type="entry name" value="T1-type_BTB"/>
</dbReference>
<dbReference type="SMART" id="SM00324">
    <property type="entry name" value="RhoGAP"/>
    <property type="match status" value="1"/>
</dbReference>
<dbReference type="InterPro" id="IPR000210">
    <property type="entry name" value="BTB/POZ_dom"/>
</dbReference>
<dbReference type="FunFam" id="1.10.555.10:FF:000045">
    <property type="entry name" value="RhoGAP domain containing protein"/>
    <property type="match status" value="1"/>
</dbReference>
<dbReference type="SUPFAM" id="SSF54695">
    <property type="entry name" value="POZ domain"/>
    <property type="match status" value="1"/>
</dbReference>
<organism evidence="4 5">
    <name type="scientific">Rhizopus oryzae</name>
    <name type="common">Mucormycosis agent</name>
    <name type="synonym">Rhizopus arrhizus var. delemar</name>
    <dbReference type="NCBI Taxonomy" id="64495"/>
    <lineage>
        <taxon>Eukaryota</taxon>
        <taxon>Fungi</taxon>
        <taxon>Fungi incertae sedis</taxon>
        <taxon>Mucoromycota</taxon>
        <taxon>Mucoromycotina</taxon>
        <taxon>Mucoromycetes</taxon>
        <taxon>Mucorales</taxon>
        <taxon>Mucorineae</taxon>
        <taxon>Rhizopodaceae</taxon>
        <taxon>Rhizopus</taxon>
    </lineage>
</organism>
<dbReference type="InterPro" id="IPR011333">
    <property type="entry name" value="SKP1/BTB/POZ_sf"/>
</dbReference>
<dbReference type="OrthoDB" id="437889at2759"/>
<dbReference type="SMART" id="SM00139">
    <property type="entry name" value="MyTH4"/>
    <property type="match status" value="1"/>
</dbReference>
<dbReference type="Gene3D" id="1.25.40.530">
    <property type="entry name" value="MyTH4 domain"/>
    <property type="match status" value="1"/>
</dbReference>
<dbReference type="Gene3D" id="1.10.555.10">
    <property type="entry name" value="Rho GTPase activation protein"/>
    <property type="match status" value="1"/>
</dbReference>
<dbReference type="Proteomes" id="UP000717996">
    <property type="component" value="Unassembled WGS sequence"/>
</dbReference>
<evidence type="ECO:0000313" key="4">
    <source>
        <dbReference type="EMBL" id="KAG1541835.1"/>
    </source>
</evidence>
<dbReference type="GO" id="GO:0005856">
    <property type="term" value="C:cytoskeleton"/>
    <property type="evidence" value="ECO:0007669"/>
    <property type="project" value="InterPro"/>
</dbReference>
<dbReference type="InterPro" id="IPR000198">
    <property type="entry name" value="RhoGAP_dom"/>
</dbReference>
<dbReference type="PROSITE" id="PS51016">
    <property type="entry name" value="MYTH4"/>
    <property type="match status" value="1"/>
</dbReference>
<dbReference type="Pfam" id="PF00620">
    <property type="entry name" value="RhoGAP"/>
    <property type="match status" value="1"/>
</dbReference>
<feature type="domain" description="Rho-GAP" evidence="2">
    <location>
        <begin position="314"/>
        <end position="503"/>
    </location>
</feature>
<dbReference type="Pfam" id="PF02214">
    <property type="entry name" value="BTB_2"/>
    <property type="match status" value="1"/>
</dbReference>
<dbReference type="GO" id="GO:0007165">
    <property type="term" value="P:signal transduction"/>
    <property type="evidence" value="ECO:0007669"/>
    <property type="project" value="InterPro"/>
</dbReference>
<feature type="domain" description="MyTH4" evidence="3">
    <location>
        <begin position="153"/>
        <end position="303"/>
    </location>
</feature>
<protein>
    <recommendedName>
        <fullName evidence="6">RhoGAP-domain-containing protein</fullName>
    </recommendedName>
</protein>
<evidence type="ECO:0000259" key="3">
    <source>
        <dbReference type="PROSITE" id="PS51016"/>
    </source>
</evidence>
<accession>A0A9P6Y866</accession>
<dbReference type="GO" id="GO:0005737">
    <property type="term" value="C:cytoplasm"/>
    <property type="evidence" value="ECO:0007669"/>
    <property type="project" value="TreeGrafter"/>
</dbReference>
<dbReference type="PANTHER" id="PTHR45876">
    <property type="entry name" value="FI04035P"/>
    <property type="match status" value="1"/>
</dbReference>
<dbReference type="PANTHER" id="PTHR45876:SF8">
    <property type="entry name" value="FI04035P"/>
    <property type="match status" value="1"/>
</dbReference>
<feature type="region of interest" description="Disordered" evidence="1">
    <location>
        <begin position="15"/>
        <end position="39"/>
    </location>
</feature>
<dbReference type="SUPFAM" id="SSF48350">
    <property type="entry name" value="GTPase activation domain, GAP"/>
    <property type="match status" value="1"/>
</dbReference>
<dbReference type="EMBL" id="JAANIT010001166">
    <property type="protein sequence ID" value="KAG1541835.1"/>
    <property type="molecule type" value="Genomic_DNA"/>
</dbReference>
<comment type="caution">
    <text evidence="4">The sequence shown here is derived from an EMBL/GenBank/DDBJ whole genome shotgun (WGS) entry which is preliminary data.</text>
</comment>
<sequence>MSEIVDLPEITITDSKYQRSTSEKDALDPIPNNENDPLNQGAIKETMVSRQSYLFKSKRLSIKSFVSRTSNRHSMAISLPIYQNPDAALAMNPIHQPSPPATPTPTLNKPSLPKGLQQEINRFAIDGFAHKFFATHKKGLFRRTVPMDEMLKWTRDSIPQPLIMMNKELYKDALRCFKLIQMIMGDRSRCKDEVQDIQTILNCGITKGQMRDEIYVQLCKQLQDNPNPASVHKGWELLCIVSVTFPPSKDLESYLSDFVEQHHHSIDVKVSVISQHVSSKLVKICKRGAKGKVLTAAEIARAKEAPFKPSVFGESLQLMMEMQAHKDKTLKIPKVVPFLADAVREINGKLSEGIFRIPGDADAVTDLRVRIENGNYDAEGITDPNVPASLLKYWLRDLTDPIIPSESYYDCIQSAEDADKAIAIINTLPDTNRRIALFIINFLQEFNLPEVITHTLMNVNNLAMVFAPNFLRCPSESLTTVFKNSKYEQAFLRTLINQIQLDPSLCLYEPDITRVIGYHIFEPPPTWRPHYYPRRSPLHHQPSLSEIVYQDYNESRLSSSYYQEYDSDYEDSQRNNDDGSMFTAAEDVGDEEFERHGHLLSSTEPIVDYMKRCHIQPTAEWKDYKAQYDSLNESFDHSRIKIYKRIYAAMEKMQDVDSIMDKAKSDYQTKMDSKYHELHKDLVDKCRQVNQKVKQSVPKQIRFEPSEKVRLNVGGSLFETSLSTLCRDPTSLLASMFSGRHLLSVESDGSYFIDRDPTHFRLVLNYLRDLRIPPVILQDRTIREELLQEANYYCIRGLVDLLSHQA</sequence>
<dbReference type="InterPro" id="IPR000857">
    <property type="entry name" value="MyTH4_dom"/>
</dbReference>
<name>A0A9P6Y866_RHIOR</name>
<evidence type="ECO:0000313" key="5">
    <source>
        <dbReference type="Proteomes" id="UP000717996"/>
    </source>
</evidence>
<evidence type="ECO:0008006" key="6">
    <source>
        <dbReference type="Google" id="ProtNLM"/>
    </source>
</evidence>
<evidence type="ECO:0000259" key="2">
    <source>
        <dbReference type="PROSITE" id="PS50238"/>
    </source>
</evidence>
<dbReference type="SMART" id="SM00225">
    <property type="entry name" value="BTB"/>
    <property type="match status" value="1"/>
</dbReference>
<proteinExistence type="predicted"/>
<dbReference type="GO" id="GO:0005096">
    <property type="term" value="F:GTPase activator activity"/>
    <property type="evidence" value="ECO:0007669"/>
    <property type="project" value="TreeGrafter"/>
</dbReference>
<gene>
    <name evidence="4" type="ORF">G6F51_007646</name>
</gene>
<reference evidence="4" key="1">
    <citation type="journal article" date="2020" name="Microb. Genom.">
        <title>Genetic diversity of clinical and environmental Mucorales isolates obtained from an investigation of mucormycosis cases among solid organ transplant recipients.</title>
        <authorList>
            <person name="Nguyen M.H."/>
            <person name="Kaul D."/>
            <person name="Muto C."/>
            <person name="Cheng S.J."/>
            <person name="Richter R.A."/>
            <person name="Bruno V.M."/>
            <person name="Liu G."/>
            <person name="Beyhan S."/>
            <person name="Sundermann A.J."/>
            <person name="Mounaud S."/>
            <person name="Pasculle A.W."/>
            <person name="Nierman W.C."/>
            <person name="Driscoll E."/>
            <person name="Cumbie R."/>
            <person name="Clancy C.J."/>
            <person name="Dupont C.L."/>
        </authorList>
    </citation>
    <scope>NUCLEOTIDE SEQUENCE</scope>
    <source>
        <strain evidence="4">GL16</strain>
    </source>
</reference>
<dbReference type="Pfam" id="PF00784">
    <property type="entry name" value="MyTH4"/>
    <property type="match status" value="1"/>
</dbReference>
<dbReference type="PROSITE" id="PS50238">
    <property type="entry name" value="RHOGAP"/>
    <property type="match status" value="1"/>
</dbReference>
<dbReference type="InterPro" id="IPR038185">
    <property type="entry name" value="MyTH4_dom_sf"/>
</dbReference>